<evidence type="ECO:0000313" key="4">
    <source>
        <dbReference type="Proteomes" id="UP001156921"/>
    </source>
</evidence>
<evidence type="ECO:0000313" key="3">
    <source>
        <dbReference type="EMBL" id="GLS01193.1"/>
    </source>
</evidence>
<feature type="signal peptide" evidence="2">
    <location>
        <begin position="1"/>
        <end position="21"/>
    </location>
</feature>
<reference evidence="4" key="1">
    <citation type="journal article" date="2019" name="Int. J. Syst. Evol. Microbiol.">
        <title>The Global Catalogue of Microorganisms (GCM) 10K type strain sequencing project: providing services to taxonomists for standard genome sequencing and annotation.</title>
        <authorList>
            <consortium name="The Broad Institute Genomics Platform"/>
            <consortium name="The Broad Institute Genome Sequencing Center for Infectious Disease"/>
            <person name="Wu L."/>
            <person name="Ma J."/>
        </authorList>
    </citation>
    <scope>NUCLEOTIDE SEQUENCE [LARGE SCALE GENOMIC DNA]</scope>
    <source>
        <strain evidence="4">NBRC 110107</strain>
    </source>
</reference>
<name>A0ABQ6BGY4_9CAUL</name>
<keyword evidence="2" id="KW-0732">Signal</keyword>
<evidence type="ECO:0000256" key="1">
    <source>
        <dbReference type="SAM" id="MobiDB-lite"/>
    </source>
</evidence>
<accession>A0ABQ6BGY4</accession>
<proteinExistence type="predicted"/>
<gene>
    <name evidence="3" type="ORF">GCM10007859_12040</name>
</gene>
<comment type="caution">
    <text evidence="3">The sequence shown here is derived from an EMBL/GenBank/DDBJ whole genome shotgun (WGS) entry which is preliminary data.</text>
</comment>
<feature type="compositionally biased region" description="Polar residues" evidence="1">
    <location>
        <begin position="81"/>
        <end position="91"/>
    </location>
</feature>
<organism evidence="3 4">
    <name type="scientific">Brevundimonas denitrificans</name>
    <dbReference type="NCBI Taxonomy" id="1443434"/>
    <lineage>
        <taxon>Bacteria</taxon>
        <taxon>Pseudomonadati</taxon>
        <taxon>Pseudomonadota</taxon>
        <taxon>Alphaproteobacteria</taxon>
        <taxon>Caulobacterales</taxon>
        <taxon>Caulobacteraceae</taxon>
        <taxon>Brevundimonas</taxon>
    </lineage>
</organism>
<dbReference type="EMBL" id="BSOY01000020">
    <property type="protein sequence ID" value="GLS01193.1"/>
    <property type="molecule type" value="Genomic_DNA"/>
</dbReference>
<protein>
    <recommendedName>
        <fullName evidence="5">Lipoprotein</fullName>
    </recommendedName>
</protein>
<feature type="chain" id="PRO_5045749384" description="Lipoprotein" evidence="2">
    <location>
        <begin position="22"/>
        <end position="91"/>
    </location>
</feature>
<keyword evidence="4" id="KW-1185">Reference proteome</keyword>
<dbReference type="PROSITE" id="PS51257">
    <property type="entry name" value="PROKAR_LIPOPROTEIN"/>
    <property type="match status" value="1"/>
</dbReference>
<evidence type="ECO:0000256" key="2">
    <source>
        <dbReference type="SAM" id="SignalP"/>
    </source>
</evidence>
<evidence type="ECO:0008006" key="5">
    <source>
        <dbReference type="Google" id="ProtNLM"/>
    </source>
</evidence>
<feature type="region of interest" description="Disordered" evidence="1">
    <location>
        <begin position="43"/>
        <end position="91"/>
    </location>
</feature>
<sequence>MRVSMVSILLAGGSLALGACSATVEPVDLTLAERAEQCSADSELVRTGSQTGDARRDYRCMSGGHTRGTARESAGVVGYGAQTSVRARPST</sequence>
<dbReference type="Proteomes" id="UP001156921">
    <property type="component" value="Unassembled WGS sequence"/>
</dbReference>